<evidence type="ECO:0000313" key="1">
    <source>
        <dbReference type="EMBL" id="KAF7512658.1"/>
    </source>
</evidence>
<gene>
    <name evidence="1" type="ORF">GJ744_000919</name>
</gene>
<name>A0A8H7AP54_9EURO</name>
<keyword evidence="2" id="KW-1185">Reference proteome</keyword>
<proteinExistence type="predicted"/>
<sequence>MHLEEVREGTFGQVTCGEIRGTGLLQQIDIDYLESSTTDRSDQMRCSVVEGVVGEVLVDCVLDEDRGSGDSPLTCWCLRVGVHNCDGRSTVSFLLLEPTYLSRNEFRRIRTAETAVWGHSRAGALELTFFSTDIGWPLR</sequence>
<accession>A0A8H7AP54</accession>
<organism evidence="1 2">
    <name type="scientific">Endocarpon pusillum</name>
    <dbReference type="NCBI Taxonomy" id="364733"/>
    <lineage>
        <taxon>Eukaryota</taxon>
        <taxon>Fungi</taxon>
        <taxon>Dikarya</taxon>
        <taxon>Ascomycota</taxon>
        <taxon>Pezizomycotina</taxon>
        <taxon>Eurotiomycetes</taxon>
        <taxon>Chaetothyriomycetidae</taxon>
        <taxon>Verrucariales</taxon>
        <taxon>Verrucariaceae</taxon>
        <taxon>Endocarpon</taxon>
    </lineage>
</organism>
<reference evidence="1" key="1">
    <citation type="submission" date="2020-02" db="EMBL/GenBank/DDBJ databases">
        <authorList>
            <person name="Palmer J.M."/>
        </authorList>
    </citation>
    <scope>NUCLEOTIDE SEQUENCE</scope>
    <source>
        <strain evidence="1">EPUS1.4</strain>
        <tissue evidence="1">Thallus</tissue>
    </source>
</reference>
<evidence type="ECO:0000313" key="2">
    <source>
        <dbReference type="Proteomes" id="UP000606974"/>
    </source>
</evidence>
<dbReference type="Proteomes" id="UP000606974">
    <property type="component" value="Unassembled WGS sequence"/>
</dbReference>
<dbReference type="AlphaFoldDB" id="A0A8H7AP54"/>
<comment type="caution">
    <text evidence="1">The sequence shown here is derived from an EMBL/GenBank/DDBJ whole genome shotgun (WGS) entry which is preliminary data.</text>
</comment>
<protein>
    <submittedName>
        <fullName evidence="1">Uncharacterized protein</fullName>
    </submittedName>
</protein>
<dbReference type="EMBL" id="JAACFV010000011">
    <property type="protein sequence ID" value="KAF7512658.1"/>
    <property type="molecule type" value="Genomic_DNA"/>
</dbReference>